<keyword evidence="5" id="KW-0472">Membrane</keyword>
<dbReference type="EMBL" id="JBHSNQ010000193">
    <property type="protein sequence ID" value="MFC5543314.1"/>
    <property type="molecule type" value="Genomic_DNA"/>
</dbReference>
<evidence type="ECO:0000256" key="4">
    <source>
        <dbReference type="ARBA" id="ARBA00022989"/>
    </source>
</evidence>
<proteinExistence type="predicted"/>
<keyword evidence="2" id="KW-1003">Cell membrane</keyword>
<reference evidence="8" key="1">
    <citation type="journal article" date="2019" name="Int. J. Syst. Evol. Microbiol.">
        <title>The Global Catalogue of Microorganisms (GCM) 10K type strain sequencing project: providing services to taxonomists for standard genome sequencing and annotation.</title>
        <authorList>
            <consortium name="The Broad Institute Genomics Platform"/>
            <consortium name="The Broad Institute Genome Sequencing Center for Infectious Disease"/>
            <person name="Wu L."/>
            <person name="Ma J."/>
        </authorList>
    </citation>
    <scope>NUCLEOTIDE SEQUENCE [LARGE SCALE GENOMIC DNA]</scope>
    <source>
        <strain evidence="8">CCUG 56331</strain>
    </source>
</reference>
<dbReference type="Proteomes" id="UP001595978">
    <property type="component" value="Unassembled WGS sequence"/>
</dbReference>
<keyword evidence="4" id="KW-1133">Transmembrane helix</keyword>
<sequence length="366" mass="42353">MTEKRKQIDRAYLLQKAHGYDSLNYLSLTEEYEFFFGTQVQGYISYLRKGRKAMSLGDPVCESEDRKLLIEEYLRFCEGQYLKPIFIAVSSDTMHIMQELGLSVMKCGEEAILNLSDYTLVGGTRAVLRRSVNKGDKSGVTLQEYCPQKKRDLALETEIVDLSRKWYESKERQINFAVGSIDFEHPYDRRFFITRDAEGTMLIFLSFLPYDHGKKLCVDLMHRKMDAPTGSMEHAIISVARAVREEGIEEISLNLAPLAGIGTGETGMTIVERLLNAIFQKMDAGYHFKKLHQFKKKFDPSVWKPRYIAYHRRISKINLAMTVSSTMLGSVDLILYAKYKFFLIGELFKIKWEFMTRAKRHLDNDT</sequence>
<evidence type="ECO:0000256" key="1">
    <source>
        <dbReference type="ARBA" id="ARBA00004651"/>
    </source>
</evidence>
<comment type="subcellular location">
    <subcellularLocation>
        <location evidence="1">Cell membrane</location>
        <topology evidence="1">Multi-pass membrane protein</topology>
    </subcellularLocation>
</comment>
<evidence type="ECO:0000256" key="5">
    <source>
        <dbReference type="ARBA" id="ARBA00023136"/>
    </source>
</evidence>
<dbReference type="PANTHER" id="PTHR34697:SF2">
    <property type="entry name" value="PHOSPHATIDYLGLYCEROL LYSYLTRANSFERASE"/>
    <property type="match status" value="1"/>
</dbReference>
<dbReference type="InterPro" id="IPR051211">
    <property type="entry name" value="PG_lysyltransferase"/>
</dbReference>
<dbReference type="Pfam" id="PF09924">
    <property type="entry name" value="LPG_synthase_C"/>
    <property type="match status" value="1"/>
</dbReference>
<protein>
    <submittedName>
        <fullName evidence="7">Bifunctional lysylphosphatidylglycerol flippase/synthetase MprF</fullName>
    </submittedName>
</protein>
<evidence type="ECO:0000256" key="2">
    <source>
        <dbReference type="ARBA" id="ARBA00022475"/>
    </source>
</evidence>
<evidence type="ECO:0000313" key="7">
    <source>
        <dbReference type="EMBL" id="MFC5543314.1"/>
    </source>
</evidence>
<keyword evidence="8" id="KW-1185">Reference proteome</keyword>
<dbReference type="InterPro" id="IPR024320">
    <property type="entry name" value="LPG_synthase_C"/>
</dbReference>
<organism evidence="7 8">
    <name type="scientific">Ureibacillus suwonensis</name>
    <dbReference type="NCBI Taxonomy" id="313007"/>
    <lineage>
        <taxon>Bacteria</taxon>
        <taxon>Bacillati</taxon>
        <taxon>Bacillota</taxon>
        <taxon>Bacilli</taxon>
        <taxon>Bacillales</taxon>
        <taxon>Caryophanaceae</taxon>
        <taxon>Ureibacillus</taxon>
    </lineage>
</organism>
<feature type="domain" description="Phosphatidylglycerol lysyltransferase C-terminal" evidence="6">
    <location>
        <begin position="14"/>
        <end position="310"/>
    </location>
</feature>
<evidence type="ECO:0000256" key="3">
    <source>
        <dbReference type="ARBA" id="ARBA00022692"/>
    </source>
</evidence>
<comment type="caution">
    <text evidence="7">The sequence shown here is derived from an EMBL/GenBank/DDBJ whole genome shotgun (WGS) entry which is preliminary data.</text>
</comment>
<gene>
    <name evidence="7" type="ORF">ACFPOH_16510</name>
</gene>
<evidence type="ECO:0000313" key="8">
    <source>
        <dbReference type="Proteomes" id="UP001595978"/>
    </source>
</evidence>
<evidence type="ECO:0000259" key="6">
    <source>
        <dbReference type="Pfam" id="PF09924"/>
    </source>
</evidence>
<keyword evidence="3" id="KW-0812">Transmembrane</keyword>
<name>A0ABW0RET8_9BACL</name>
<accession>A0ABW0RET8</accession>
<dbReference type="RefSeq" id="WP_390310688.1">
    <property type="nucleotide sequence ID" value="NZ_JBHSNQ010000193.1"/>
</dbReference>
<dbReference type="PANTHER" id="PTHR34697">
    <property type="entry name" value="PHOSPHATIDYLGLYCEROL LYSYLTRANSFERASE"/>
    <property type="match status" value="1"/>
</dbReference>